<evidence type="ECO:0000313" key="2">
    <source>
        <dbReference type="EMBL" id="NGO40976.1"/>
    </source>
</evidence>
<comment type="caution">
    <text evidence="2">The sequence shown here is derived from an EMBL/GenBank/DDBJ whole genome shotgun (WGS) entry which is preliminary data.</text>
</comment>
<accession>A0ABX0DGI1</accession>
<keyword evidence="3" id="KW-1185">Reference proteome</keyword>
<protein>
    <submittedName>
        <fullName evidence="2">Uncharacterized protein</fullName>
    </submittedName>
</protein>
<dbReference type="Proteomes" id="UP001518140">
    <property type="component" value="Unassembled WGS sequence"/>
</dbReference>
<dbReference type="RefSeq" id="WP_165337656.1">
    <property type="nucleotide sequence ID" value="NZ_JAAKZX010000004.1"/>
</dbReference>
<name>A0ABX0DGI1_9ACTN</name>
<evidence type="ECO:0000256" key="1">
    <source>
        <dbReference type="SAM" id="MobiDB-lite"/>
    </source>
</evidence>
<gene>
    <name evidence="2" type="ORF">G6048_01985</name>
</gene>
<dbReference type="EMBL" id="JAAKZX010000004">
    <property type="protein sequence ID" value="NGO40976.1"/>
    <property type="molecule type" value="Genomic_DNA"/>
</dbReference>
<feature type="compositionally biased region" description="Pro residues" evidence="1">
    <location>
        <begin position="37"/>
        <end position="47"/>
    </location>
</feature>
<organism evidence="2 3">
    <name type="scientific">Streptomyces ureilyticus</name>
    <dbReference type="NCBI Taxonomy" id="1775131"/>
    <lineage>
        <taxon>Bacteria</taxon>
        <taxon>Bacillati</taxon>
        <taxon>Actinomycetota</taxon>
        <taxon>Actinomycetes</taxon>
        <taxon>Kitasatosporales</taxon>
        <taxon>Streptomycetaceae</taxon>
        <taxon>Streptomyces</taxon>
    </lineage>
</organism>
<sequence>MSTSDREPVRVPAEAGGVSVRELLAACAAARVVSTPPRDPAPAPRAPAPGERQHREAA</sequence>
<evidence type="ECO:0000313" key="3">
    <source>
        <dbReference type="Proteomes" id="UP001518140"/>
    </source>
</evidence>
<proteinExistence type="predicted"/>
<feature type="region of interest" description="Disordered" evidence="1">
    <location>
        <begin position="32"/>
        <end position="58"/>
    </location>
</feature>
<reference evidence="2 3" key="1">
    <citation type="submission" date="2020-02" db="EMBL/GenBank/DDBJ databases">
        <title>Whole-genome analyses of novel actinobacteria.</title>
        <authorList>
            <person name="Sahin N."/>
            <person name="Tokatli A."/>
        </authorList>
    </citation>
    <scope>NUCLEOTIDE SEQUENCE [LARGE SCALE GENOMIC DNA]</scope>
    <source>
        <strain evidence="2 3">YC419</strain>
    </source>
</reference>